<dbReference type="Gene3D" id="3.40.50.150">
    <property type="entry name" value="Vaccinia Virus protein VP39"/>
    <property type="match status" value="1"/>
</dbReference>
<dbReference type="CDD" id="cd00130">
    <property type="entry name" value="PAS"/>
    <property type="match status" value="2"/>
</dbReference>
<dbReference type="Gene3D" id="1.10.155.10">
    <property type="entry name" value="Chemotaxis receptor methyltransferase CheR, N-terminal domain"/>
    <property type="match status" value="1"/>
</dbReference>
<feature type="domain" description="PAS" evidence="7">
    <location>
        <begin position="500"/>
        <end position="548"/>
    </location>
</feature>
<dbReference type="Pfam" id="PF08448">
    <property type="entry name" value="PAS_4"/>
    <property type="match status" value="1"/>
</dbReference>
<dbReference type="InterPro" id="IPR013656">
    <property type="entry name" value="PAS_4"/>
</dbReference>
<dbReference type="InterPro" id="IPR000700">
    <property type="entry name" value="PAS-assoc_C"/>
</dbReference>
<dbReference type="Pfam" id="PF01739">
    <property type="entry name" value="CheR"/>
    <property type="match status" value="1"/>
</dbReference>
<dbReference type="PRINTS" id="PR00996">
    <property type="entry name" value="CHERMTFRASE"/>
</dbReference>
<proteinExistence type="predicted"/>
<dbReference type="Pfam" id="PF00989">
    <property type="entry name" value="PAS"/>
    <property type="match status" value="1"/>
</dbReference>
<dbReference type="Gene3D" id="3.30.450.20">
    <property type="entry name" value="PAS domain"/>
    <property type="match status" value="2"/>
</dbReference>
<evidence type="ECO:0000256" key="3">
    <source>
        <dbReference type="ARBA" id="ARBA00022603"/>
    </source>
</evidence>
<dbReference type="SMART" id="SM00091">
    <property type="entry name" value="PAS"/>
    <property type="match status" value="2"/>
</dbReference>
<evidence type="ECO:0000256" key="1">
    <source>
        <dbReference type="ARBA" id="ARBA00001541"/>
    </source>
</evidence>
<dbReference type="PANTHER" id="PTHR24422:SF10">
    <property type="entry name" value="CHEMOTAXIS PROTEIN METHYLTRANSFERASE 2"/>
    <property type="match status" value="1"/>
</dbReference>
<organism evidence="10 11">
    <name type="scientific">Anabaenopsis tanganyikae CS-531</name>
    <dbReference type="NCBI Taxonomy" id="2785304"/>
    <lineage>
        <taxon>Bacteria</taxon>
        <taxon>Bacillati</taxon>
        <taxon>Cyanobacteriota</taxon>
        <taxon>Cyanophyceae</taxon>
        <taxon>Nostocales</taxon>
        <taxon>Nodulariaceae</taxon>
        <taxon>Anabaenopsis</taxon>
        <taxon>Anabaenopsis tanganyikae</taxon>
    </lineage>
</organism>
<dbReference type="SUPFAM" id="SSF55785">
    <property type="entry name" value="PYP-like sensor domain (PAS domain)"/>
    <property type="match status" value="2"/>
</dbReference>
<dbReference type="SUPFAM" id="SSF53335">
    <property type="entry name" value="S-adenosyl-L-methionine-dependent methyltransferases"/>
    <property type="match status" value="1"/>
</dbReference>
<sequence>MTAPEKNPEFENLLTYLRQSRGFDFTGYKRSTLMRRVHKRMQYLSIETFGEYLDYLEVDPEEFNHLFNTILINVTAFFRDISAWEYLAKQVLPKIVARKNNSDPIRVWSAGCASGEEAYTVAILMAELLGIEECRQRLKIYATDIDEEALNQARQAVYSAKDVQLIPWGLQEKYFESTGNNYVFRQDLRRSVIFGRHDLLQDAPISRLDMLVCRNTLMYFNSETQSRIMARFHFALNDGGYLFLGKAEMLLVHSNLFNPLELKDRIFSKVLVANIRDRLLGMANTLEPESSYRGSRHIRLREMAFDSASVAQIVVDINGILVLSNHQARIVFGLSPQDLARPFQDLELSYRPIELRSPIERAYTERRNITLTNVHRYLPNGEQQYLDVAIIPLEDVDKSLLGVSITFHDVTRFIQLQEALQRSGQELETANEELQSTNEELETTNEELQSTNEELETMNEELQSTNEELETMNEELQSTNEELQTINHELSDRTTALNRTNLFLTGILKSLQMGIVVIDRNLNIVLWNYMVEHLWGLRTEEVLGKSLFSLDIGLPLEQLRSPIRDSLSAKQSFQEMILDATNRRGRTIECYLAITPLCSTEIEGVVLMMTDIEQVKSMISHEAIAQRRQQQQK</sequence>
<dbReference type="InterPro" id="IPR022642">
    <property type="entry name" value="CheR_C"/>
</dbReference>
<dbReference type="InterPro" id="IPR000780">
    <property type="entry name" value="CheR_MeTrfase"/>
</dbReference>
<dbReference type="PROSITE" id="PS50123">
    <property type="entry name" value="CHER"/>
    <property type="match status" value="1"/>
</dbReference>
<dbReference type="Gene3D" id="1.10.287.620">
    <property type="entry name" value="Helix Hairpins"/>
    <property type="match status" value="1"/>
</dbReference>
<feature type="domain" description="CheR-type methyltransferase" evidence="9">
    <location>
        <begin position="1"/>
        <end position="250"/>
    </location>
</feature>
<evidence type="ECO:0000259" key="8">
    <source>
        <dbReference type="PROSITE" id="PS50113"/>
    </source>
</evidence>
<evidence type="ECO:0000256" key="2">
    <source>
        <dbReference type="ARBA" id="ARBA00012534"/>
    </source>
</evidence>
<evidence type="ECO:0000256" key="5">
    <source>
        <dbReference type="ARBA" id="ARBA00022691"/>
    </source>
</evidence>
<dbReference type="SUPFAM" id="SSF47757">
    <property type="entry name" value="Chemotaxis receptor methyltransferase CheR, N-terminal domain"/>
    <property type="match status" value="1"/>
</dbReference>
<evidence type="ECO:0000259" key="7">
    <source>
        <dbReference type="PROSITE" id="PS50112"/>
    </source>
</evidence>
<keyword evidence="4" id="KW-0808">Transferase</keyword>
<keyword evidence="11" id="KW-1185">Reference proteome</keyword>
<evidence type="ECO:0000256" key="4">
    <source>
        <dbReference type="ARBA" id="ARBA00022679"/>
    </source>
</evidence>
<dbReference type="Pfam" id="PF03705">
    <property type="entry name" value="CheR_N"/>
    <property type="match status" value="1"/>
</dbReference>
<evidence type="ECO:0000313" key="11">
    <source>
        <dbReference type="Proteomes" id="UP001159386"/>
    </source>
</evidence>
<dbReference type="PROSITE" id="PS50113">
    <property type="entry name" value="PAC"/>
    <property type="match status" value="1"/>
</dbReference>
<dbReference type="EC" id="2.1.1.80" evidence="2"/>
<gene>
    <name evidence="10" type="ORF">NWP22_17745</name>
</gene>
<dbReference type="InterPro" id="IPR029063">
    <property type="entry name" value="SAM-dependent_MTases_sf"/>
</dbReference>
<comment type="catalytic activity">
    <reaction evidence="1">
        <text>L-glutamyl-[protein] + S-adenosyl-L-methionine = [protein]-L-glutamate 5-O-methyl ester + S-adenosyl-L-homocysteine</text>
        <dbReference type="Rhea" id="RHEA:24452"/>
        <dbReference type="Rhea" id="RHEA-COMP:10208"/>
        <dbReference type="Rhea" id="RHEA-COMP:10311"/>
        <dbReference type="ChEBI" id="CHEBI:29973"/>
        <dbReference type="ChEBI" id="CHEBI:57856"/>
        <dbReference type="ChEBI" id="CHEBI:59789"/>
        <dbReference type="ChEBI" id="CHEBI:82795"/>
        <dbReference type="EC" id="2.1.1.80"/>
    </reaction>
</comment>
<dbReference type="SUPFAM" id="SSF57997">
    <property type="entry name" value="Tropomyosin"/>
    <property type="match status" value="1"/>
</dbReference>
<dbReference type="InterPro" id="IPR013767">
    <property type="entry name" value="PAS_fold"/>
</dbReference>
<dbReference type="InterPro" id="IPR022641">
    <property type="entry name" value="CheR_N"/>
</dbReference>
<evidence type="ECO:0000313" key="10">
    <source>
        <dbReference type="EMBL" id="MDH6107678.1"/>
    </source>
</evidence>
<dbReference type="RefSeq" id="WP_280802183.1">
    <property type="nucleotide sequence ID" value="NZ_JANQDF010000182.1"/>
</dbReference>
<dbReference type="InterPro" id="IPR050903">
    <property type="entry name" value="Bact_Chemotaxis_MeTrfase"/>
</dbReference>
<dbReference type="InterPro" id="IPR036804">
    <property type="entry name" value="CheR_N_sf"/>
</dbReference>
<comment type="caution">
    <text evidence="10">The sequence shown here is derived from an EMBL/GenBank/DDBJ whole genome shotgun (WGS) entry which is preliminary data.</text>
</comment>
<dbReference type="NCBIfam" id="TIGR00229">
    <property type="entry name" value="sensory_box"/>
    <property type="match status" value="2"/>
</dbReference>
<reference evidence="10 11" key="1">
    <citation type="journal article" date="2023" name="J. Phycol.">
        <title>Chrysosporum ovalisporum is synonymous with the true-branching cyanobacterium Umezakia natans (Nostocales/Aphanizomenonaceae).</title>
        <authorList>
            <person name="McGregor G.B."/>
            <person name="Sendall B.C."/>
            <person name="Niiyama Y."/>
            <person name="Tuji A."/>
            <person name="Willis A."/>
        </authorList>
    </citation>
    <scope>NUCLEOTIDE SEQUENCE [LARGE SCALE GENOMIC DNA]</scope>
    <source>
        <strain evidence="10 11">CS-531</strain>
    </source>
</reference>
<dbReference type="PANTHER" id="PTHR24422">
    <property type="entry name" value="CHEMOTAXIS PROTEIN METHYLTRANSFERASE"/>
    <property type="match status" value="1"/>
</dbReference>
<accession>A0ABT6KJ22</accession>
<dbReference type="EMBL" id="JANQDF010000182">
    <property type="protein sequence ID" value="MDH6107678.1"/>
    <property type="molecule type" value="Genomic_DNA"/>
</dbReference>
<evidence type="ECO:0000256" key="6">
    <source>
        <dbReference type="SAM" id="MobiDB-lite"/>
    </source>
</evidence>
<dbReference type="PROSITE" id="PS50112">
    <property type="entry name" value="PAS"/>
    <property type="match status" value="1"/>
</dbReference>
<evidence type="ECO:0000259" key="9">
    <source>
        <dbReference type="PROSITE" id="PS50123"/>
    </source>
</evidence>
<dbReference type="CDD" id="cd02440">
    <property type="entry name" value="AdoMet_MTases"/>
    <property type="match status" value="1"/>
</dbReference>
<feature type="domain" description="PAC" evidence="8">
    <location>
        <begin position="367"/>
        <end position="422"/>
    </location>
</feature>
<feature type="region of interest" description="Disordered" evidence="6">
    <location>
        <begin position="424"/>
        <end position="443"/>
    </location>
</feature>
<dbReference type="InterPro" id="IPR035965">
    <property type="entry name" value="PAS-like_dom_sf"/>
</dbReference>
<dbReference type="Proteomes" id="UP001159386">
    <property type="component" value="Unassembled WGS sequence"/>
</dbReference>
<name>A0ABT6KJ22_9CYAN</name>
<dbReference type="SMART" id="SM00138">
    <property type="entry name" value="MeTrc"/>
    <property type="match status" value="1"/>
</dbReference>
<keyword evidence="5" id="KW-0949">S-adenosyl-L-methionine</keyword>
<protein>
    <recommendedName>
        <fullName evidence="2">protein-glutamate O-methyltransferase</fullName>
        <ecNumber evidence="2">2.1.1.80</ecNumber>
    </recommendedName>
</protein>
<dbReference type="InterPro" id="IPR000014">
    <property type="entry name" value="PAS"/>
</dbReference>
<keyword evidence="3" id="KW-0489">Methyltransferase</keyword>